<dbReference type="InterPro" id="IPR016570">
    <property type="entry name" value="UCP010361"/>
</dbReference>
<sequence length="510" mass="55694">MTKGAKKGPLRVTVPSRNDAAAKSLVGAIGGPLGRRTAPGVVSPGFWRIERVLLVMVAVAGVVAIFTKTTCRVNGWADPYRYVGMCYSDWTALWGARGFAETPLAPFDAAQTPFEYPAGMAIIASALAFLVPRSLEHRDQVLLYFDINAFFAVVLWAIVVIAVAKMSSRRIWDAAMVALSPAIILALTVNWDMWAVALMVTGLLAIAREHPWLGGILIGIGGAVKLFPLLLLGAFFTLAWRTRRWQVFGKIAGGAAIGWLVINLPVILIDAKRWAVFYTFSSDRGAGFSSTWELWNMTVGLVAPELVVTADAISVLGIIFFGFWCLFVLMLGLVAPRRPRVAQLAFLIIAMFVLIGKVYSPQFVMWLVPLAVLAYPRWRALLVWQLFEVLHFVAIWMRLYSMTGPDKTSGFFPDWVFSLAVLGHIVSLGALMILVIRCIFQPDEDPVRRVGLDDPLGGLFASPEPASRTATSRATASLATASSADSKGHTGESSHTKESETLPVEKESHD</sequence>
<evidence type="ECO:0000256" key="1">
    <source>
        <dbReference type="ARBA" id="ARBA00004651"/>
    </source>
</evidence>
<feature type="transmembrane region" description="Helical" evidence="9">
    <location>
        <begin position="176"/>
        <end position="206"/>
    </location>
</feature>
<reference evidence="10" key="1">
    <citation type="submission" date="2023-05" db="EMBL/GenBank/DDBJ databases">
        <title>Cataloging the Phylogenetic Diversity of Human Bladder Bacteria.</title>
        <authorList>
            <person name="Du J."/>
        </authorList>
    </citation>
    <scope>NUCLEOTIDE SEQUENCE</scope>
    <source>
        <strain evidence="10">UMB9978</strain>
    </source>
</reference>
<keyword evidence="2" id="KW-1003">Cell membrane</keyword>
<evidence type="ECO:0000256" key="4">
    <source>
        <dbReference type="ARBA" id="ARBA00022692"/>
    </source>
</evidence>
<feature type="transmembrane region" description="Helical" evidence="9">
    <location>
        <begin position="116"/>
        <end position="135"/>
    </location>
</feature>
<dbReference type="Proteomes" id="UP001240483">
    <property type="component" value="Unassembled WGS sequence"/>
</dbReference>
<evidence type="ECO:0000313" key="10">
    <source>
        <dbReference type="EMBL" id="MDK6274623.1"/>
    </source>
</evidence>
<name>A0AAP4C5H0_9MICC</name>
<evidence type="ECO:0000256" key="3">
    <source>
        <dbReference type="ARBA" id="ARBA00022679"/>
    </source>
</evidence>
<organism evidence="10 11">
    <name type="scientific">Pseudoglutamicibacter cumminsii</name>
    <dbReference type="NCBI Taxonomy" id="156979"/>
    <lineage>
        <taxon>Bacteria</taxon>
        <taxon>Bacillati</taxon>
        <taxon>Actinomycetota</taxon>
        <taxon>Actinomycetes</taxon>
        <taxon>Micrococcales</taxon>
        <taxon>Micrococcaceae</taxon>
        <taxon>Pseudoglutamicibacter</taxon>
    </lineage>
</organism>
<evidence type="ECO:0000256" key="5">
    <source>
        <dbReference type="ARBA" id="ARBA00022989"/>
    </source>
</evidence>
<dbReference type="PIRSF" id="PIRSF010361">
    <property type="entry name" value="UCP010361"/>
    <property type="match status" value="1"/>
</dbReference>
<feature type="transmembrane region" description="Helical" evidence="9">
    <location>
        <begin position="212"/>
        <end position="240"/>
    </location>
</feature>
<feature type="transmembrane region" description="Helical" evidence="9">
    <location>
        <begin position="141"/>
        <end position="164"/>
    </location>
</feature>
<evidence type="ECO:0000256" key="2">
    <source>
        <dbReference type="ARBA" id="ARBA00022475"/>
    </source>
</evidence>
<dbReference type="GO" id="GO:0005886">
    <property type="term" value="C:plasma membrane"/>
    <property type="evidence" value="ECO:0007669"/>
    <property type="project" value="UniProtKB-SubCell"/>
</dbReference>
<dbReference type="EMBL" id="JASODW010000002">
    <property type="protein sequence ID" value="MDK6274623.1"/>
    <property type="molecule type" value="Genomic_DNA"/>
</dbReference>
<dbReference type="Pfam" id="PF09594">
    <property type="entry name" value="GT87"/>
    <property type="match status" value="1"/>
</dbReference>
<protein>
    <submittedName>
        <fullName evidence="10">Glycosyltransferase 87 family protein</fullName>
    </submittedName>
</protein>
<evidence type="ECO:0000313" key="11">
    <source>
        <dbReference type="Proteomes" id="UP001240483"/>
    </source>
</evidence>
<dbReference type="InterPro" id="IPR018584">
    <property type="entry name" value="GT87"/>
</dbReference>
<feature type="transmembrane region" description="Helical" evidence="9">
    <location>
        <begin position="247"/>
        <end position="269"/>
    </location>
</feature>
<feature type="region of interest" description="Disordered" evidence="8">
    <location>
        <begin position="461"/>
        <end position="510"/>
    </location>
</feature>
<dbReference type="RefSeq" id="WP_285332564.1">
    <property type="nucleotide sequence ID" value="NZ_JASODW010000002.1"/>
</dbReference>
<evidence type="ECO:0000256" key="7">
    <source>
        <dbReference type="ARBA" id="ARBA00024033"/>
    </source>
</evidence>
<keyword evidence="3" id="KW-0808">Transferase</keyword>
<evidence type="ECO:0000256" key="6">
    <source>
        <dbReference type="ARBA" id="ARBA00023136"/>
    </source>
</evidence>
<evidence type="ECO:0000256" key="8">
    <source>
        <dbReference type="SAM" id="MobiDB-lite"/>
    </source>
</evidence>
<proteinExistence type="inferred from homology"/>
<keyword evidence="4 9" id="KW-0812">Transmembrane</keyword>
<feature type="transmembrane region" description="Helical" evidence="9">
    <location>
        <begin position="412"/>
        <end position="436"/>
    </location>
</feature>
<comment type="subcellular location">
    <subcellularLocation>
        <location evidence="1">Cell membrane</location>
        <topology evidence="1">Multi-pass membrane protein</topology>
    </subcellularLocation>
</comment>
<feature type="compositionally biased region" description="Basic and acidic residues" evidence="8">
    <location>
        <begin position="486"/>
        <end position="510"/>
    </location>
</feature>
<evidence type="ECO:0000256" key="9">
    <source>
        <dbReference type="SAM" id="Phobius"/>
    </source>
</evidence>
<accession>A0AAP4C5H0</accession>
<feature type="transmembrane region" description="Helical" evidence="9">
    <location>
        <begin position="341"/>
        <end position="360"/>
    </location>
</feature>
<feature type="transmembrane region" description="Helical" evidence="9">
    <location>
        <begin position="312"/>
        <end position="334"/>
    </location>
</feature>
<feature type="transmembrane region" description="Helical" evidence="9">
    <location>
        <begin position="52"/>
        <end position="71"/>
    </location>
</feature>
<keyword evidence="5 9" id="KW-1133">Transmembrane helix</keyword>
<dbReference type="GO" id="GO:0016758">
    <property type="term" value="F:hexosyltransferase activity"/>
    <property type="evidence" value="ECO:0007669"/>
    <property type="project" value="InterPro"/>
</dbReference>
<keyword evidence="6 9" id="KW-0472">Membrane</keyword>
<feature type="compositionally biased region" description="Low complexity" evidence="8">
    <location>
        <begin position="466"/>
        <end position="484"/>
    </location>
</feature>
<comment type="caution">
    <text evidence="10">The sequence shown here is derived from an EMBL/GenBank/DDBJ whole genome shotgun (WGS) entry which is preliminary data.</text>
</comment>
<feature type="transmembrane region" description="Helical" evidence="9">
    <location>
        <begin position="380"/>
        <end position="400"/>
    </location>
</feature>
<gene>
    <name evidence="10" type="ORF">QP116_02505</name>
</gene>
<comment type="similarity">
    <text evidence="7">Belongs to the glycosyltransferase 87 family.</text>
</comment>
<dbReference type="AlphaFoldDB" id="A0AAP4C5H0"/>